<comment type="caution">
    <text evidence="4">The sequence shown here is derived from an EMBL/GenBank/DDBJ whole genome shotgun (WGS) entry which is preliminary data.</text>
</comment>
<feature type="region of interest" description="Disordered" evidence="3">
    <location>
        <begin position="502"/>
        <end position="561"/>
    </location>
</feature>
<feature type="compositionally biased region" description="Basic residues" evidence="3">
    <location>
        <begin position="1079"/>
        <end position="1092"/>
    </location>
</feature>
<evidence type="ECO:0000313" key="4">
    <source>
        <dbReference type="EMBL" id="THY76368.1"/>
    </source>
</evidence>
<reference evidence="4 5" key="1">
    <citation type="submission" date="2018-10" db="EMBL/GenBank/DDBJ databases">
        <title>Fifty Aureobasidium pullulans genomes reveal a recombining polyextremotolerant generalist.</title>
        <authorList>
            <person name="Gostincar C."/>
            <person name="Turk M."/>
            <person name="Zajc J."/>
            <person name="Gunde-Cimerman N."/>
        </authorList>
    </citation>
    <scope>NUCLEOTIDE SEQUENCE [LARGE SCALE GENOMIC DNA]</scope>
    <source>
        <strain evidence="4 5">EXF-4256</strain>
    </source>
</reference>
<feature type="compositionally biased region" description="Acidic residues" evidence="3">
    <location>
        <begin position="1016"/>
        <end position="1036"/>
    </location>
</feature>
<feature type="compositionally biased region" description="Basic and acidic residues" evidence="3">
    <location>
        <begin position="1126"/>
        <end position="1136"/>
    </location>
</feature>
<keyword evidence="2" id="KW-0131">Cell cycle</keyword>
<feature type="compositionally biased region" description="Low complexity" evidence="3">
    <location>
        <begin position="102"/>
        <end position="111"/>
    </location>
</feature>
<dbReference type="AlphaFoldDB" id="A0A4S9W7L3"/>
<protein>
    <submittedName>
        <fullName evidence="4">SAPS-domain-containing protein</fullName>
    </submittedName>
</protein>
<feature type="compositionally biased region" description="Polar residues" evidence="3">
    <location>
        <begin position="606"/>
        <end position="616"/>
    </location>
</feature>
<feature type="region of interest" description="Disordered" evidence="3">
    <location>
        <begin position="883"/>
        <end position="956"/>
    </location>
</feature>
<evidence type="ECO:0000256" key="1">
    <source>
        <dbReference type="ARBA" id="ARBA00006180"/>
    </source>
</evidence>
<accession>A0A4S9W7L3</accession>
<dbReference type="EMBL" id="QZBJ01000016">
    <property type="protein sequence ID" value="THY76368.1"/>
    <property type="molecule type" value="Genomic_DNA"/>
</dbReference>
<dbReference type="PANTHER" id="PTHR12634">
    <property type="entry name" value="SIT4 YEAST -ASSOCIATING PROTEIN-RELATED"/>
    <property type="match status" value="1"/>
</dbReference>
<gene>
    <name evidence="4" type="ORF">D6C94_03152</name>
</gene>
<feature type="region of interest" description="Disordered" evidence="3">
    <location>
        <begin position="91"/>
        <end position="119"/>
    </location>
</feature>
<feature type="compositionally biased region" description="Basic and acidic residues" evidence="3">
    <location>
        <begin position="416"/>
        <end position="434"/>
    </location>
</feature>
<dbReference type="Proteomes" id="UP000305064">
    <property type="component" value="Unassembled WGS sequence"/>
</dbReference>
<dbReference type="GO" id="GO:0005829">
    <property type="term" value="C:cytosol"/>
    <property type="evidence" value="ECO:0007669"/>
    <property type="project" value="TreeGrafter"/>
</dbReference>
<feature type="compositionally biased region" description="Basic and acidic residues" evidence="3">
    <location>
        <begin position="584"/>
        <end position="601"/>
    </location>
</feature>
<feature type="region of interest" description="Disordered" evidence="3">
    <location>
        <begin position="416"/>
        <end position="472"/>
    </location>
</feature>
<name>A0A4S9W7L3_AURPU</name>
<feature type="compositionally biased region" description="Acidic residues" evidence="3">
    <location>
        <begin position="1105"/>
        <end position="1124"/>
    </location>
</feature>
<feature type="compositionally biased region" description="Low complexity" evidence="3">
    <location>
        <begin position="987"/>
        <end position="1015"/>
    </location>
</feature>
<feature type="compositionally biased region" description="Acidic residues" evidence="3">
    <location>
        <begin position="932"/>
        <end position="943"/>
    </location>
</feature>
<dbReference type="GO" id="GO:0005634">
    <property type="term" value="C:nucleus"/>
    <property type="evidence" value="ECO:0007669"/>
    <property type="project" value="TreeGrafter"/>
</dbReference>
<dbReference type="InterPro" id="IPR007587">
    <property type="entry name" value="SAPS"/>
</dbReference>
<dbReference type="GO" id="GO:0019888">
    <property type="term" value="F:protein phosphatase regulator activity"/>
    <property type="evidence" value="ECO:0007669"/>
    <property type="project" value="TreeGrafter"/>
</dbReference>
<evidence type="ECO:0000256" key="3">
    <source>
        <dbReference type="SAM" id="MobiDB-lite"/>
    </source>
</evidence>
<proteinExistence type="inferred from homology"/>
<dbReference type="Pfam" id="PF04499">
    <property type="entry name" value="SAPS"/>
    <property type="match status" value="1"/>
</dbReference>
<dbReference type="GO" id="GO:0019903">
    <property type="term" value="F:protein phosphatase binding"/>
    <property type="evidence" value="ECO:0007669"/>
    <property type="project" value="InterPro"/>
</dbReference>
<evidence type="ECO:0000313" key="5">
    <source>
        <dbReference type="Proteomes" id="UP000305064"/>
    </source>
</evidence>
<feature type="region of interest" description="Disordered" evidence="3">
    <location>
        <begin position="575"/>
        <end position="644"/>
    </location>
</feature>
<comment type="similarity">
    <text evidence="1">Belongs to the SAPS family.</text>
</comment>
<feature type="compositionally biased region" description="Basic and acidic residues" evidence="3">
    <location>
        <begin position="524"/>
        <end position="533"/>
    </location>
</feature>
<organism evidence="4 5">
    <name type="scientific">Aureobasidium pullulans</name>
    <name type="common">Black yeast</name>
    <name type="synonym">Pullularia pullulans</name>
    <dbReference type="NCBI Taxonomy" id="5580"/>
    <lineage>
        <taxon>Eukaryota</taxon>
        <taxon>Fungi</taxon>
        <taxon>Dikarya</taxon>
        <taxon>Ascomycota</taxon>
        <taxon>Pezizomycotina</taxon>
        <taxon>Dothideomycetes</taxon>
        <taxon>Dothideomycetidae</taxon>
        <taxon>Dothideales</taxon>
        <taxon>Saccotheciaceae</taxon>
        <taxon>Aureobasidium</taxon>
    </lineage>
</organism>
<feature type="region of interest" description="Disordered" evidence="3">
    <location>
        <begin position="981"/>
        <end position="1136"/>
    </location>
</feature>
<feature type="compositionally biased region" description="Acidic residues" evidence="3">
    <location>
        <begin position="1065"/>
        <end position="1076"/>
    </location>
</feature>
<dbReference type="PANTHER" id="PTHR12634:SF8">
    <property type="entry name" value="FIERY MOUNTAIN, ISOFORM D"/>
    <property type="match status" value="1"/>
</dbReference>
<sequence>MFWRFGGYANISSIDSILEKPNVSLEELLDESDLIQELKQNNSKLIEFLREESTLQKLLDYVVADKPPHPDNASTTKDEDADRSSPISFFKKSASRSRSKSLNKSDAGGEAPEAEEEDKGEALRKKYAYVACEVLSSDVWSITEAVLEYQNYLREFWHYVSRPAPLDPLQAGYFTKVNESLLDKKTDEMLAFFKSLDHIVPDMLQHVDCPMIMDLLLKIISLEKAPGGQGIVDWLQTQDLIPVLLSYLGPDNSASTQTAAGDFLKAIITISANATTQDQTVIGPNELTRQLVSDECTTILIKNMLSGGNALTVGVGIIIEVIRKNNSDYDLDNQVGPEPRTTDPIYLGSLLRQFATHVPDFMHLIRSAGARKPGLKTAFGKEIQPLGFDRFKTCELMAELLHCSNMALLNERGSDAQIKHRDEEREKLKLEGRLKGQPIEGSSYDEHEPFASSVDSHGFHHAQRPDDDLSGSPEEIKRLEVQNASEEDGFEKVAVSDADEFNEIAGDTSLPPLTKQNDPSSIHHVPDSEDKSVPTEGVSQLHIDSPEQEGNEPQSEGKRRVSLLTQQLQQHIQESELNSLSDQPRTDQEDVDMLSHPEDRPAPLFTSKTSQSATSSNEEDPSHSTATLQPEPHSSEGDNGLWEADVDGSPVVGDLLKIMFVEHQVVPTILDFFFRFPWNNFLHNVVYDVVQQVFNGSFERGYNRTLAIDLFCHSNCTDLTSQADVTQRILDGQAASDDAQKEKGMRLGYMGHLTLIAEEVLKLQDRQAPEVLGEQIMERITRDEWNQYLETTLSETRDRDNAVLGGVKPDQGFGARQAGIGGNFSGGNNSSALSNAGLVPADSMALQEAGDASGYDTGSGLLSGFGNGDDDDDDLEASISGEKREQAVDDDEQQTPPSPSSVNSPAPLNVTPSRARNKLALRLAARKKEAEESSALENEDPDTADAAAIQQAFEMPVQPLSDLPDLDLSAVTERQINELIGVQGGPQAQAQDRTTTQAVVSAYSSSSGEDSSSSSGEEEEEHDDDDRPQESEEQAEQQDVKGDNVVVGVKRRPSTTEAKKRIPLDDDDDDDGEEEDERHHRHHHHQQQHHQQRFGLQRQMSDPFESPEDTSSDEESSGSSEGEELAFGRERPMGTE</sequence>
<evidence type="ECO:0000256" key="2">
    <source>
        <dbReference type="ARBA" id="ARBA00023306"/>
    </source>
</evidence>